<dbReference type="Proteomes" id="UP001321760">
    <property type="component" value="Unassembled WGS sequence"/>
</dbReference>
<keyword evidence="3" id="KW-1185">Reference proteome</keyword>
<comment type="caution">
    <text evidence="2">The sequence shown here is derived from an EMBL/GenBank/DDBJ whole genome shotgun (WGS) entry which is preliminary data.</text>
</comment>
<evidence type="ECO:0000256" key="1">
    <source>
        <dbReference type="SAM" id="MobiDB-lite"/>
    </source>
</evidence>
<reference evidence="2" key="1">
    <citation type="journal article" date="2023" name="Mol. Phylogenet. Evol.">
        <title>Genome-scale phylogeny and comparative genomics of the fungal order Sordariales.</title>
        <authorList>
            <person name="Hensen N."/>
            <person name="Bonometti L."/>
            <person name="Westerberg I."/>
            <person name="Brannstrom I.O."/>
            <person name="Guillou S."/>
            <person name="Cros-Aarteil S."/>
            <person name="Calhoun S."/>
            <person name="Haridas S."/>
            <person name="Kuo A."/>
            <person name="Mondo S."/>
            <person name="Pangilinan J."/>
            <person name="Riley R."/>
            <person name="LaButti K."/>
            <person name="Andreopoulos B."/>
            <person name="Lipzen A."/>
            <person name="Chen C."/>
            <person name="Yan M."/>
            <person name="Daum C."/>
            <person name="Ng V."/>
            <person name="Clum A."/>
            <person name="Steindorff A."/>
            <person name="Ohm R.A."/>
            <person name="Martin F."/>
            <person name="Silar P."/>
            <person name="Natvig D.O."/>
            <person name="Lalanne C."/>
            <person name="Gautier V."/>
            <person name="Ament-Velasquez S.L."/>
            <person name="Kruys A."/>
            <person name="Hutchinson M.I."/>
            <person name="Powell A.J."/>
            <person name="Barry K."/>
            <person name="Miller A.N."/>
            <person name="Grigoriev I.V."/>
            <person name="Debuchy R."/>
            <person name="Gladieux P."/>
            <person name="Hiltunen Thoren M."/>
            <person name="Johannesson H."/>
        </authorList>
    </citation>
    <scope>NUCLEOTIDE SEQUENCE</scope>
    <source>
        <strain evidence="2">PSN243</strain>
    </source>
</reference>
<name>A0AAV9GHK7_9PEZI</name>
<gene>
    <name evidence="2" type="ORF">QBC34DRAFT_466807</name>
</gene>
<protein>
    <submittedName>
        <fullName evidence="2">Uncharacterized protein</fullName>
    </submittedName>
</protein>
<proteinExistence type="predicted"/>
<reference evidence="2" key="2">
    <citation type="submission" date="2023-05" db="EMBL/GenBank/DDBJ databases">
        <authorList>
            <consortium name="Lawrence Berkeley National Laboratory"/>
            <person name="Steindorff A."/>
            <person name="Hensen N."/>
            <person name="Bonometti L."/>
            <person name="Westerberg I."/>
            <person name="Brannstrom I.O."/>
            <person name="Guillou S."/>
            <person name="Cros-Aarteil S."/>
            <person name="Calhoun S."/>
            <person name="Haridas S."/>
            <person name="Kuo A."/>
            <person name="Mondo S."/>
            <person name="Pangilinan J."/>
            <person name="Riley R."/>
            <person name="Labutti K."/>
            <person name="Andreopoulos B."/>
            <person name="Lipzen A."/>
            <person name="Chen C."/>
            <person name="Yanf M."/>
            <person name="Daum C."/>
            <person name="Ng V."/>
            <person name="Clum A."/>
            <person name="Ohm R."/>
            <person name="Martin F."/>
            <person name="Silar P."/>
            <person name="Natvig D."/>
            <person name="Lalanne C."/>
            <person name="Gautier V."/>
            <person name="Ament-Velasquez S.L."/>
            <person name="Kruys A."/>
            <person name="Hutchinson M.I."/>
            <person name="Powell A.J."/>
            <person name="Barry K."/>
            <person name="Miller A.N."/>
            <person name="Grigoriev I.V."/>
            <person name="Debuchy R."/>
            <person name="Gladieux P."/>
            <person name="Thoren M.H."/>
            <person name="Johannesson H."/>
        </authorList>
    </citation>
    <scope>NUCLEOTIDE SEQUENCE</scope>
    <source>
        <strain evidence="2">PSN243</strain>
    </source>
</reference>
<organism evidence="2 3">
    <name type="scientific">Podospora aff. communis PSN243</name>
    <dbReference type="NCBI Taxonomy" id="3040156"/>
    <lineage>
        <taxon>Eukaryota</taxon>
        <taxon>Fungi</taxon>
        <taxon>Dikarya</taxon>
        <taxon>Ascomycota</taxon>
        <taxon>Pezizomycotina</taxon>
        <taxon>Sordariomycetes</taxon>
        <taxon>Sordariomycetidae</taxon>
        <taxon>Sordariales</taxon>
        <taxon>Podosporaceae</taxon>
        <taxon>Podospora</taxon>
    </lineage>
</organism>
<sequence>MPSFQPASWGSPGGTRSYRNGLLPKTPRQRRAVQPTPGKAEEERTANETDCVATEGKFHPGSMVSSRDKDDHYEKYQDNFEEDSSETRRVCKVVQGEPGTTWAG</sequence>
<feature type="region of interest" description="Disordered" evidence="1">
    <location>
        <begin position="1"/>
        <end position="104"/>
    </location>
</feature>
<dbReference type="AlphaFoldDB" id="A0AAV9GHK7"/>
<evidence type="ECO:0000313" key="2">
    <source>
        <dbReference type="EMBL" id="KAK4447806.1"/>
    </source>
</evidence>
<feature type="compositionally biased region" description="Basic and acidic residues" evidence="1">
    <location>
        <begin position="66"/>
        <end position="78"/>
    </location>
</feature>
<dbReference type="EMBL" id="MU865947">
    <property type="protein sequence ID" value="KAK4447806.1"/>
    <property type="molecule type" value="Genomic_DNA"/>
</dbReference>
<evidence type="ECO:0000313" key="3">
    <source>
        <dbReference type="Proteomes" id="UP001321760"/>
    </source>
</evidence>
<accession>A0AAV9GHK7</accession>